<name>C2MBP7_9PORP</name>
<keyword evidence="1" id="KW-0812">Transmembrane</keyword>
<proteinExistence type="predicted"/>
<dbReference type="RefSeq" id="WP_007365336.1">
    <property type="nucleotide sequence ID" value="NZ_ACLR01000124.1"/>
</dbReference>
<evidence type="ECO:0000313" key="2">
    <source>
        <dbReference type="EMBL" id="EEK16846.1"/>
    </source>
</evidence>
<protein>
    <submittedName>
        <fullName evidence="2">Uncharacterized protein</fullName>
    </submittedName>
</protein>
<comment type="caution">
    <text evidence="2">The sequence shown here is derived from an EMBL/GenBank/DDBJ whole genome shotgun (WGS) entry which is preliminary data.</text>
</comment>
<keyword evidence="3" id="KW-1185">Reference proteome</keyword>
<reference evidence="2 3" key="1">
    <citation type="submission" date="2009-04" db="EMBL/GenBank/DDBJ databases">
        <authorList>
            <person name="Sebastian Y."/>
            <person name="Madupu R."/>
            <person name="Durkin A.S."/>
            <person name="Torralba M."/>
            <person name="Methe B."/>
            <person name="Sutton G.G."/>
            <person name="Strausberg R.L."/>
            <person name="Nelson K.E."/>
        </authorList>
    </citation>
    <scope>NUCLEOTIDE SEQUENCE [LARGE SCALE GENOMIC DNA]</scope>
    <source>
        <strain evidence="2 3">60-3</strain>
    </source>
</reference>
<feature type="transmembrane region" description="Helical" evidence="1">
    <location>
        <begin position="7"/>
        <end position="25"/>
    </location>
</feature>
<keyword evidence="1" id="KW-0472">Membrane</keyword>
<dbReference type="EMBL" id="ACLR01000124">
    <property type="protein sequence ID" value="EEK16846.1"/>
    <property type="molecule type" value="Genomic_DNA"/>
</dbReference>
<keyword evidence="1" id="KW-1133">Transmembrane helix</keyword>
<accession>C2MBP7</accession>
<feature type="transmembrane region" description="Helical" evidence="1">
    <location>
        <begin position="31"/>
        <end position="50"/>
    </location>
</feature>
<dbReference type="STRING" id="596327.PORUE0001_0467"/>
<gene>
    <name evidence="2" type="ORF">PORUE0001_0467</name>
</gene>
<evidence type="ECO:0000256" key="1">
    <source>
        <dbReference type="SAM" id="Phobius"/>
    </source>
</evidence>
<sequence length="59" mass="6370">MKGFNPIGSLVVLVGALILIVPALMDKGGNMFNLIGCIVMIAGFLLHIFLNKRITTIKE</sequence>
<dbReference type="AlphaFoldDB" id="C2MBP7"/>
<dbReference type="OrthoDB" id="1014350at2"/>
<dbReference type="Proteomes" id="UP000003303">
    <property type="component" value="Unassembled WGS sequence"/>
</dbReference>
<organism evidence="2 3">
    <name type="scientific">Porphyromonas uenonis 60-3</name>
    <dbReference type="NCBI Taxonomy" id="596327"/>
    <lineage>
        <taxon>Bacteria</taxon>
        <taxon>Pseudomonadati</taxon>
        <taxon>Bacteroidota</taxon>
        <taxon>Bacteroidia</taxon>
        <taxon>Bacteroidales</taxon>
        <taxon>Porphyromonadaceae</taxon>
        <taxon>Porphyromonas</taxon>
    </lineage>
</organism>
<evidence type="ECO:0000313" key="3">
    <source>
        <dbReference type="Proteomes" id="UP000003303"/>
    </source>
</evidence>